<dbReference type="SUPFAM" id="SSF56784">
    <property type="entry name" value="HAD-like"/>
    <property type="match status" value="1"/>
</dbReference>
<proteinExistence type="predicted"/>
<reference evidence="1 2" key="1">
    <citation type="submission" date="2019-06" db="EMBL/GenBank/DDBJ databases">
        <title>Biocontrol Bacillus strains from Vietnam.</title>
        <authorList>
            <person name="Borriss R."/>
            <person name="Lasch P."/>
            <person name="Thanh Tam L.T."/>
            <person name="Luong P.T."/>
            <person name="Phuong Thao L.T."/>
            <person name="Kim Chung L.T."/>
        </authorList>
    </citation>
    <scope>NUCLEOTIDE SEQUENCE [LARGE SCALE GENOMIC DNA]</scope>
    <source>
        <strain evidence="1 2">SN1</strain>
    </source>
</reference>
<evidence type="ECO:0000313" key="2">
    <source>
        <dbReference type="Proteomes" id="UP000312495"/>
    </source>
</evidence>
<dbReference type="AlphaFoldDB" id="A0A5C4ZXN6"/>
<dbReference type="InterPro" id="IPR036412">
    <property type="entry name" value="HAD-like_sf"/>
</dbReference>
<evidence type="ECO:0008006" key="3">
    <source>
        <dbReference type="Google" id="ProtNLM"/>
    </source>
</evidence>
<dbReference type="Proteomes" id="UP000312495">
    <property type="component" value="Unassembled WGS sequence"/>
</dbReference>
<dbReference type="SUPFAM" id="SSF53271">
    <property type="entry name" value="PRTase-like"/>
    <property type="match status" value="1"/>
</dbReference>
<dbReference type="CDD" id="cd06223">
    <property type="entry name" value="PRTases_typeI"/>
    <property type="match status" value="1"/>
</dbReference>
<dbReference type="EMBL" id="VEPV01000018">
    <property type="protein sequence ID" value="TNP10771.1"/>
    <property type="molecule type" value="Genomic_DNA"/>
</dbReference>
<organism evidence="1 2">
    <name type="scientific">Bacillus tropicus</name>
    <dbReference type="NCBI Taxonomy" id="2026188"/>
    <lineage>
        <taxon>Bacteria</taxon>
        <taxon>Bacillati</taxon>
        <taxon>Bacillota</taxon>
        <taxon>Bacilli</taxon>
        <taxon>Bacillales</taxon>
        <taxon>Bacillaceae</taxon>
        <taxon>Bacillus</taxon>
        <taxon>Bacillus cereus group</taxon>
    </lineage>
</organism>
<gene>
    <name evidence="1" type="ORF">FHY71_26505</name>
</gene>
<protein>
    <recommendedName>
        <fullName evidence="3">Phosphoribosyltransferase</fullName>
    </recommendedName>
</protein>
<sequence>MAKVVVLTRLTVFDEGFNMYEGIEELLRNLHAAGHKILVISHNRQHIDMMKEIFEVKFEFKVICNYRKKVREVVNEENASHFVLVGSSDDDLILAANKKILIINPGWSTKQDEKPARYGITLGSPNQLFEAIRLINNQNRWYFKLEVDPASMVLALTSANTLNRDVVQTEREVLEGFEHLLKAGDRKFFNTLYFHLISGVMKNSELRSVDIWGVFPSSTGNVNEELEELKERCRYLTGKKMNKPLFIRHTAVEKSHRTKHERRLSTGCVKHFNSIVLNPYYSSRVKGKVVCVIDDYTTNGVSFETARNLLLKAGASKVILVALGRYRRGRDGIYQHEIYELIGNVSSPGYEYVLNSRQQRVGTYDNSARDEVRRIYEILNA</sequence>
<dbReference type="InterPro" id="IPR000836">
    <property type="entry name" value="PRTase_dom"/>
</dbReference>
<name>A0A5C4ZXN6_9BACI</name>
<comment type="caution">
    <text evidence="1">The sequence shown here is derived from an EMBL/GenBank/DDBJ whole genome shotgun (WGS) entry which is preliminary data.</text>
</comment>
<accession>A0A5C4ZXN6</accession>
<dbReference type="InterPro" id="IPR029057">
    <property type="entry name" value="PRTase-like"/>
</dbReference>
<evidence type="ECO:0000313" key="1">
    <source>
        <dbReference type="EMBL" id="TNP10771.1"/>
    </source>
</evidence>
<dbReference type="RefSeq" id="WP_139887658.1">
    <property type="nucleotide sequence ID" value="NZ_VEPV01000018.1"/>
</dbReference>
<dbReference type="Gene3D" id="3.40.50.2020">
    <property type="match status" value="1"/>
</dbReference>